<dbReference type="GO" id="GO:0008270">
    <property type="term" value="F:zinc ion binding"/>
    <property type="evidence" value="ECO:0007669"/>
    <property type="project" value="InterPro"/>
</dbReference>
<gene>
    <name evidence="9" type="ORF">NG895_12865</name>
</gene>
<comment type="similarity">
    <text evidence="2 7">Belongs to the peptidase M14 family.</text>
</comment>
<dbReference type="SUPFAM" id="SSF53187">
    <property type="entry name" value="Zn-dependent exopeptidases"/>
    <property type="match status" value="1"/>
</dbReference>
<proteinExistence type="inferred from homology"/>
<reference evidence="9" key="1">
    <citation type="submission" date="2022-06" db="EMBL/GenBank/DDBJ databases">
        <title>Aeoliella straminimaris, a novel planctomycete from sediments.</title>
        <authorList>
            <person name="Vitorino I.R."/>
            <person name="Lage O.M."/>
        </authorList>
    </citation>
    <scope>NUCLEOTIDE SEQUENCE</scope>
    <source>
        <strain evidence="9">ICT_H6.2</strain>
    </source>
</reference>
<keyword evidence="6" id="KW-0482">Metalloprotease</keyword>
<feature type="domain" description="Peptidase M14" evidence="8">
    <location>
        <begin position="31"/>
        <end position="315"/>
    </location>
</feature>
<evidence type="ECO:0000256" key="1">
    <source>
        <dbReference type="ARBA" id="ARBA00001947"/>
    </source>
</evidence>
<dbReference type="Proteomes" id="UP001155241">
    <property type="component" value="Unassembled WGS sequence"/>
</dbReference>
<comment type="caution">
    <text evidence="7">Lacks conserved residue(s) required for the propagation of feature annotation.</text>
</comment>
<evidence type="ECO:0000259" key="8">
    <source>
        <dbReference type="PROSITE" id="PS52035"/>
    </source>
</evidence>
<accession>A0A9X2FFK1</accession>
<dbReference type="GO" id="GO:0005615">
    <property type="term" value="C:extracellular space"/>
    <property type="evidence" value="ECO:0007669"/>
    <property type="project" value="TreeGrafter"/>
</dbReference>
<evidence type="ECO:0000256" key="3">
    <source>
        <dbReference type="ARBA" id="ARBA00022670"/>
    </source>
</evidence>
<dbReference type="Gene3D" id="3.40.630.10">
    <property type="entry name" value="Zn peptidases"/>
    <property type="match status" value="1"/>
</dbReference>
<evidence type="ECO:0000256" key="4">
    <source>
        <dbReference type="ARBA" id="ARBA00022801"/>
    </source>
</evidence>
<keyword evidence="10" id="KW-1185">Reference proteome</keyword>
<dbReference type="PROSITE" id="PS52035">
    <property type="entry name" value="PEPTIDASE_M14"/>
    <property type="match status" value="1"/>
</dbReference>
<dbReference type="InterPro" id="IPR000834">
    <property type="entry name" value="Peptidase_M14"/>
</dbReference>
<keyword evidence="5" id="KW-0862">Zinc</keyword>
<protein>
    <recommendedName>
        <fullName evidence="8">Peptidase M14 domain-containing protein</fullName>
    </recommendedName>
</protein>
<evidence type="ECO:0000256" key="2">
    <source>
        <dbReference type="ARBA" id="ARBA00005988"/>
    </source>
</evidence>
<comment type="cofactor">
    <cofactor evidence="1">
        <name>Zn(2+)</name>
        <dbReference type="ChEBI" id="CHEBI:29105"/>
    </cofactor>
</comment>
<dbReference type="GO" id="GO:0004181">
    <property type="term" value="F:metallocarboxypeptidase activity"/>
    <property type="evidence" value="ECO:0007669"/>
    <property type="project" value="InterPro"/>
</dbReference>
<dbReference type="GO" id="GO:0006508">
    <property type="term" value="P:proteolysis"/>
    <property type="evidence" value="ECO:0007669"/>
    <property type="project" value="UniProtKB-KW"/>
</dbReference>
<dbReference type="PANTHER" id="PTHR11705">
    <property type="entry name" value="PROTEASE FAMILY M14 CARBOXYPEPTIDASE A,B"/>
    <property type="match status" value="1"/>
</dbReference>
<organism evidence="9 10">
    <name type="scientific">Aeoliella straminimaris</name>
    <dbReference type="NCBI Taxonomy" id="2954799"/>
    <lineage>
        <taxon>Bacteria</taxon>
        <taxon>Pseudomonadati</taxon>
        <taxon>Planctomycetota</taxon>
        <taxon>Planctomycetia</taxon>
        <taxon>Pirellulales</taxon>
        <taxon>Lacipirellulaceae</taxon>
        <taxon>Aeoliella</taxon>
    </lineage>
</organism>
<evidence type="ECO:0000313" key="9">
    <source>
        <dbReference type="EMBL" id="MCO6044796.1"/>
    </source>
</evidence>
<sequence length="315" mass="35261">MREFPFEELVSKDKSFRQLYAEYKIDQERSELLREADVAAATQTLLSESAGKEVPQRLRQKILGKSFEGRTIRLVSIGTGERSIFMWTQMHGDESTHTSVVLSILNTLVNLGNEAFGGADFLGDCTLHVLPMLNPDGAARQTRENAQGVDINRDAVELNTPEGRILREVVLQLEPQYGFNLHNQRADKTVTDTGKIAVLSVLAPPLDYDDTDSPSVIRARQLAIEMFAVGQRLLPGHSTRYEAGYMPTAFGEWVQAQGASTMLLEAGGWPKDQPVWRDELHYVTLMTALRSIHQQAFSEIESTQYKSLPLNKIVK</sequence>
<keyword evidence="3" id="KW-0645">Protease</keyword>
<evidence type="ECO:0000256" key="5">
    <source>
        <dbReference type="ARBA" id="ARBA00022833"/>
    </source>
</evidence>
<dbReference type="Pfam" id="PF00246">
    <property type="entry name" value="Peptidase_M14"/>
    <property type="match status" value="1"/>
</dbReference>
<dbReference type="RefSeq" id="WP_252852911.1">
    <property type="nucleotide sequence ID" value="NZ_JAMXLR010000039.1"/>
</dbReference>
<dbReference type="PANTHER" id="PTHR11705:SF143">
    <property type="entry name" value="SLL0236 PROTEIN"/>
    <property type="match status" value="1"/>
</dbReference>
<dbReference type="AlphaFoldDB" id="A0A9X2FFK1"/>
<evidence type="ECO:0000256" key="6">
    <source>
        <dbReference type="ARBA" id="ARBA00023049"/>
    </source>
</evidence>
<dbReference type="EMBL" id="JAMXLR010000039">
    <property type="protein sequence ID" value="MCO6044796.1"/>
    <property type="molecule type" value="Genomic_DNA"/>
</dbReference>
<evidence type="ECO:0000313" key="10">
    <source>
        <dbReference type="Proteomes" id="UP001155241"/>
    </source>
</evidence>
<name>A0A9X2FFK1_9BACT</name>
<comment type="caution">
    <text evidence="9">The sequence shown here is derived from an EMBL/GenBank/DDBJ whole genome shotgun (WGS) entry which is preliminary data.</text>
</comment>
<evidence type="ECO:0000256" key="7">
    <source>
        <dbReference type="PROSITE-ProRule" id="PRU01379"/>
    </source>
</evidence>
<keyword evidence="4" id="KW-0378">Hydrolase</keyword>